<keyword evidence="2" id="KW-1185">Reference proteome</keyword>
<comment type="caution">
    <text evidence="1">The sequence shown here is derived from an EMBL/GenBank/DDBJ whole genome shotgun (WGS) entry which is preliminary data.</text>
</comment>
<accession>A0A4C2EMN4</accession>
<proteinExistence type="predicted"/>
<name>A0A4C2EMN4_9EURY</name>
<dbReference type="EMBL" id="BIXZ01000009">
    <property type="protein sequence ID" value="GCF15605.1"/>
    <property type="molecule type" value="Genomic_DNA"/>
</dbReference>
<evidence type="ECO:0000313" key="2">
    <source>
        <dbReference type="Proteomes" id="UP000304382"/>
    </source>
</evidence>
<dbReference type="Proteomes" id="UP000304382">
    <property type="component" value="Unassembled WGS sequence"/>
</dbReference>
<gene>
    <name evidence="1" type="ORF">Harman_35400</name>
</gene>
<protein>
    <submittedName>
        <fullName evidence="1">Uncharacterized protein</fullName>
    </submittedName>
</protein>
<organism evidence="1 2">
    <name type="scientific">Haloarcula mannanilytica</name>
    <dbReference type="NCBI Taxonomy" id="2509225"/>
    <lineage>
        <taxon>Archaea</taxon>
        <taxon>Methanobacteriati</taxon>
        <taxon>Methanobacteriota</taxon>
        <taxon>Stenosarchaea group</taxon>
        <taxon>Halobacteria</taxon>
        <taxon>Halobacteriales</taxon>
        <taxon>Haloarculaceae</taxon>
        <taxon>Haloarcula</taxon>
    </lineage>
</organism>
<dbReference type="AlphaFoldDB" id="A0A4C2EMN4"/>
<evidence type="ECO:0000313" key="1">
    <source>
        <dbReference type="EMBL" id="GCF15605.1"/>
    </source>
</evidence>
<reference evidence="1 2" key="1">
    <citation type="submission" date="2019-02" db="EMBL/GenBank/DDBJ databases">
        <title>Haloarcula mannanilyticum sp. nov., a mannan degrading haloarchaeon isolated from commercial salt.</title>
        <authorList>
            <person name="Enomoto S."/>
            <person name="Shimane Y."/>
            <person name="Kamekura M."/>
            <person name="Ito T."/>
            <person name="Moriya O."/>
            <person name="Ihara K."/>
            <person name="Takahashi-Ando N."/>
            <person name="Fukushima Y."/>
            <person name="Yoshida Y."/>
            <person name="Usama R."/>
            <person name="Takai K."/>
            <person name="Minegishi H."/>
        </authorList>
    </citation>
    <scope>NUCLEOTIDE SEQUENCE [LARGE SCALE GENOMIC DNA]</scope>
    <source>
        <strain evidence="1 2">MD130-1</strain>
    </source>
</reference>
<sequence length="69" mass="7243">MGVCFAFISVIVSTGPGRGSVCRLRATGMLLVTEDALDVLTPGRTVDAAVFIRDSVIGDSTTTERARGR</sequence>